<dbReference type="EMBL" id="QLLL01000001">
    <property type="protein sequence ID" value="RAJ10774.1"/>
    <property type="molecule type" value="Genomic_DNA"/>
</dbReference>
<dbReference type="RefSeq" id="WP_111595903.1">
    <property type="nucleotide sequence ID" value="NZ_QLLL01000001.1"/>
</dbReference>
<keyword evidence="1" id="KW-0472">Membrane</keyword>
<comment type="caution">
    <text evidence="2">The sequence shown here is derived from an EMBL/GenBank/DDBJ whole genome shotgun (WGS) entry which is preliminary data.</text>
</comment>
<keyword evidence="3" id="KW-1185">Reference proteome</keyword>
<feature type="transmembrane region" description="Helical" evidence="1">
    <location>
        <begin position="6"/>
        <end position="29"/>
    </location>
</feature>
<evidence type="ECO:0000313" key="2">
    <source>
        <dbReference type="EMBL" id="RAJ10774.1"/>
    </source>
</evidence>
<sequence length="92" mass="10771">MRWPFFLVSCAGGGVVLIAIILFVTFFASPKKVTKERRKNGERLRRRFIGMLIRRWCYCGEGHWGLCWGEFVVWVHSSQVDDCIYVVVIILF</sequence>
<protein>
    <recommendedName>
        <fullName evidence="4">Transmembrane protein</fullName>
    </recommendedName>
</protein>
<evidence type="ECO:0000313" key="3">
    <source>
        <dbReference type="Proteomes" id="UP000249547"/>
    </source>
</evidence>
<keyword evidence="1" id="KW-1133">Transmembrane helix</keyword>
<reference evidence="2 3" key="1">
    <citation type="submission" date="2018-06" db="EMBL/GenBank/DDBJ databases">
        <title>Genomic Encyclopedia of Archaeal and Bacterial Type Strains, Phase II (KMG-II): from individual species to whole genera.</title>
        <authorList>
            <person name="Goeker M."/>
        </authorList>
    </citation>
    <scope>NUCLEOTIDE SEQUENCE [LARGE SCALE GENOMIC DNA]</scope>
    <source>
        <strain evidence="2 3">DSM 23857</strain>
    </source>
</reference>
<dbReference type="AlphaFoldDB" id="A0A327R4T7"/>
<name>A0A327R4T7_9BACT</name>
<accession>A0A327R4T7</accession>
<keyword evidence="1" id="KW-0812">Transmembrane</keyword>
<evidence type="ECO:0008006" key="4">
    <source>
        <dbReference type="Google" id="ProtNLM"/>
    </source>
</evidence>
<evidence type="ECO:0000256" key="1">
    <source>
        <dbReference type="SAM" id="Phobius"/>
    </source>
</evidence>
<proteinExistence type="predicted"/>
<dbReference type="Proteomes" id="UP000249547">
    <property type="component" value="Unassembled WGS sequence"/>
</dbReference>
<gene>
    <name evidence="2" type="ORF">LX64_00381</name>
</gene>
<organism evidence="2 3">
    <name type="scientific">Chitinophaga skermanii</name>
    <dbReference type="NCBI Taxonomy" id="331697"/>
    <lineage>
        <taxon>Bacteria</taxon>
        <taxon>Pseudomonadati</taxon>
        <taxon>Bacteroidota</taxon>
        <taxon>Chitinophagia</taxon>
        <taxon>Chitinophagales</taxon>
        <taxon>Chitinophagaceae</taxon>
        <taxon>Chitinophaga</taxon>
    </lineage>
</organism>